<dbReference type="GO" id="GO:0005524">
    <property type="term" value="F:ATP binding"/>
    <property type="evidence" value="ECO:0007669"/>
    <property type="project" value="UniProtKB-KW"/>
</dbReference>
<dbReference type="SUPFAM" id="SSF52540">
    <property type="entry name" value="P-loop containing nucleoside triphosphate hydrolases"/>
    <property type="match status" value="1"/>
</dbReference>
<evidence type="ECO:0000256" key="2">
    <source>
        <dbReference type="ARBA" id="ARBA00022741"/>
    </source>
</evidence>
<dbReference type="PANTHER" id="PTHR42781">
    <property type="entry name" value="SPERMIDINE/PUTRESCINE IMPORT ATP-BINDING PROTEIN POTA"/>
    <property type="match status" value="1"/>
</dbReference>
<evidence type="ECO:0000313" key="5">
    <source>
        <dbReference type="EMBL" id="GGA83976.1"/>
    </source>
</evidence>
<name>A0A8J2U7L7_9GAMM</name>
<dbReference type="Gene3D" id="3.40.50.300">
    <property type="entry name" value="P-loop containing nucleotide triphosphate hydrolases"/>
    <property type="match status" value="1"/>
</dbReference>
<dbReference type="InterPro" id="IPR003439">
    <property type="entry name" value="ABC_transporter-like_ATP-bd"/>
</dbReference>
<evidence type="ECO:0000259" key="4">
    <source>
        <dbReference type="PROSITE" id="PS50893"/>
    </source>
</evidence>
<dbReference type="RefSeq" id="WP_087506594.1">
    <property type="nucleotide sequence ID" value="NZ_BMDX01000015.1"/>
</dbReference>
<dbReference type="Proteomes" id="UP000619743">
    <property type="component" value="Unassembled WGS sequence"/>
</dbReference>
<accession>A0A8J2U7L7</accession>
<keyword evidence="1" id="KW-0813">Transport</keyword>
<dbReference type="SUPFAM" id="SSF50331">
    <property type="entry name" value="MOP-like"/>
    <property type="match status" value="1"/>
</dbReference>
<evidence type="ECO:0000256" key="1">
    <source>
        <dbReference type="ARBA" id="ARBA00022448"/>
    </source>
</evidence>
<dbReference type="InterPro" id="IPR008995">
    <property type="entry name" value="Mo/tungstate-bd_C_term_dom"/>
</dbReference>
<comment type="caution">
    <text evidence="5">The sequence shown here is derived from an EMBL/GenBank/DDBJ whole genome shotgun (WGS) entry which is preliminary data.</text>
</comment>
<keyword evidence="2" id="KW-0547">Nucleotide-binding</keyword>
<keyword evidence="3 5" id="KW-0067">ATP-binding</keyword>
<dbReference type="PANTHER" id="PTHR42781:SF4">
    <property type="entry name" value="SPERMIDINE_PUTRESCINE IMPORT ATP-BINDING PROTEIN POTA"/>
    <property type="match status" value="1"/>
</dbReference>
<gene>
    <name evidence="5" type="ORF">GCM10011369_27500</name>
</gene>
<dbReference type="SMART" id="SM00382">
    <property type="entry name" value="AAA"/>
    <property type="match status" value="1"/>
</dbReference>
<proteinExistence type="predicted"/>
<dbReference type="EMBL" id="BMDX01000015">
    <property type="protein sequence ID" value="GGA83976.1"/>
    <property type="molecule type" value="Genomic_DNA"/>
</dbReference>
<evidence type="ECO:0000256" key="3">
    <source>
        <dbReference type="ARBA" id="ARBA00022840"/>
    </source>
</evidence>
<dbReference type="FunFam" id="3.40.50.300:FF:000425">
    <property type="entry name" value="Probable ABC transporter, ATP-binding subunit"/>
    <property type="match status" value="1"/>
</dbReference>
<sequence length="350" mass="38576">MNQANAMLELNQVRLRFKQQQVLDCISLNQLTGEINCLLGPSGCGKSTLLKLIAGLIKPDSGTISMAGKELSSKRNVIAPEQRQIGMVFQDLALFPHLTVAENICFGLYQQPKQQQQQRLQQLLELIGLTAKAEQYPSALSGGQQQRVALARALAPKPKLLLLDEPFSGFDSHLKSTLVPELRQILKHEGITSLIVTHDQHEAFALADRVAVMNDGQVHQYDTPQQIYRCPASAFVARFIGSGQLIAGKVTATAIETALGTLPLPSKQLAGNSEVSVLIRAEDIQYDPSSHISLPVVSQTYCGNYQRYQVRLEDDHHLFIHLATDLAAEIEQSIPIVIKQQQTTLFDRGL</sequence>
<dbReference type="Pfam" id="PF00005">
    <property type="entry name" value="ABC_tran"/>
    <property type="match status" value="1"/>
</dbReference>
<dbReference type="GO" id="GO:0016887">
    <property type="term" value="F:ATP hydrolysis activity"/>
    <property type="evidence" value="ECO:0007669"/>
    <property type="project" value="InterPro"/>
</dbReference>
<dbReference type="InterPro" id="IPR050093">
    <property type="entry name" value="ABC_SmlMolc_Importer"/>
</dbReference>
<dbReference type="PROSITE" id="PS50893">
    <property type="entry name" value="ABC_TRANSPORTER_2"/>
    <property type="match status" value="1"/>
</dbReference>
<protein>
    <submittedName>
        <fullName evidence="5">Iron(III) ABC transporter ATP-binding protein</fullName>
    </submittedName>
</protein>
<reference evidence="6" key="1">
    <citation type="journal article" date="2019" name="Int. J. Syst. Evol. Microbiol.">
        <title>The Global Catalogue of Microorganisms (GCM) 10K type strain sequencing project: providing services to taxonomists for standard genome sequencing and annotation.</title>
        <authorList>
            <consortium name="The Broad Institute Genomics Platform"/>
            <consortium name="The Broad Institute Genome Sequencing Center for Infectious Disease"/>
            <person name="Wu L."/>
            <person name="Ma J."/>
        </authorList>
    </citation>
    <scope>NUCLEOTIDE SEQUENCE [LARGE SCALE GENOMIC DNA]</scope>
    <source>
        <strain evidence="6">CGMCC 1.10130</strain>
    </source>
</reference>
<dbReference type="AlphaFoldDB" id="A0A8J2U7L7"/>
<dbReference type="GO" id="GO:0015697">
    <property type="term" value="P:quaternary ammonium group transport"/>
    <property type="evidence" value="ECO:0007669"/>
    <property type="project" value="UniProtKB-ARBA"/>
</dbReference>
<feature type="domain" description="ABC transporter" evidence="4">
    <location>
        <begin position="8"/>
        <end position="240"/>
    </location>
</feature>
<organism evidence="5 6">
    <name type="scientific">Neiella marina</name>
    <dbReference type="NCBI Taxonomy" id="508461"/>
    <lineage>
        <taxon>Bacteria</taxon>
        <taxon>Pseudomonadati</taxon>
        <taxon>Pseudomonadota</taxon>
        <taxon>Gammaproteobacteria</taxon>
        <taxon>Alteromonadales</taxon>
        <taxon>Echinimonadaceae</taxon>
        <taxon>Neiella</taxon>
    </lineage>
</organism>
<dbReference type="OrthoDB" id="9802264at2"/>
<dbReference type="InterPro" id="IPR027417">
    <property type="entry name" value="P-loop_NTPase"/>
</dbReference>
<keyword evidence="6" id="KW-1185">Reference proteome</keyword>
<dbReference type="Gene3D" id="2.40.50.100">
    <property type="match status" value="1"/>
</dbReference>
<dbReference type="PROSITE" id="PS00211">
    <property type="entry name" value="ABC_TRANSPORTER_1"/>
    <property type="match status" value="1"/>
</dbReference>
<dbReference type="InterPro" id="IPR017871">
    <property type="entry name" value="ABC_transporter-like_CS"/>
</dbReference>
<evidence type="ECO:0000313" key="6">
    <source>
        <dbReference type="Proteomes" id="UP000619743"/>
    </source>
</evidence>
<dbReference type="InterPro" id="IPR003593">
    <property type="entry name" value="AAA+_ATPase"/>
</dbReference>